<dbReference type="GO" id="GO:0005524">
    <property type="term" value="F:ATP binding"/>
    <property type="evidence" value="ECO:0007669"/>
    <property type="project" value="InterPro"/>
</dbReference>
<dbReference type="Gene3D" id="3.50.7.10">
    <property type="entry name" value="GroEL"/>
    <property type="match status" value="1"/>
</dbReference>
<organism evidence="2 3">
    <name type="scientific">Scleropages formosus</name>
    <name type="common">Asian bonytongue</name>
    <name type="synonym">Osteoglossum formosum</name>
    <dbReference type="NCBI Taxonomy" id="113540"/>
    <lineage>
        <taxon>Eukaryota</taxon>
        <taxon>Metazoa</taxon>
        <taxon>Chordata</taxon>
        <taxon>Craniata</taxon>
        <taxon>Vertebrata</taxon>
        <taxon>Euteleostomi</taxon>
        <taxon>Actinopterygii</taxon>
        <taxon>Neopterygii</taxon>
        <taxon>Teleostei</taxon>
        <taxon>Osteoglossocephala</taxon>
        <taxon>Osteoglossomorpha</taxon>
        <taxon>Osteoglossiformes</taxon>
        <taxon>Osteoglossidae</taxon>
        <taxon>Scleropages</taxon>
    </lineage>
</organism>
<dbReference type="Gene3D" id="3.30.260.10">
    <property type="entry name" value="TCP-1-like chaperonin intermediate domain"/>
    <property type="match status" value="1"/>
</dbReference>
<reference evidence="2" key="3">
    <citation type="submission" date="2025-09" db="UniProtKB">
        <authorList>
            <consortium name="Ensembl"/>
        </authorList>
    </citation>
    <scope>IDENTIFICATION</scope>
</reference>
<feature type="compositionally biased region" description="Basic and acidic residues" evidence="1">
    <location>
        <begin position="286"/>
        <end position="305"/>
    </location>
</feature>
<protein>
    <recommendedName>
        <fullName evidence="4">Bardet-Biedl syndrome 12 protein-like</fullName>
    </recommendedName>
</protein>
<evidence type="ECO:0000313" key="2">
    <source>
        <dbReference type="Ensembl" id="ENSSFOP00015006144.1"/>
    </source>
</evidence>
<dbReference type="GO" id="GO:0051131">
    <property type="term" value="P:chaperone-mediated protein complex assembly"/>
    <property type="evidence" value="ECO:0007669"/>
    <property type="project" value="InterPro"/>
</dbReference>
<dbReference type="Gene3D" id="1.10.560.10">
    <property type="entry name" value="GroEL-like equatorial domain"/>
    <property type="match status" value="2"/>
</dbReference>
<evidence type="ECO:0000256" key="1">
    <source>
        <dbReference type="SAM" id="MobiDB-lite"/>
    </source>
</evidence>
<dbReference type="Ensembl" id="ENSSFOT00015006243.2">
    <property type="protein sequence ID" value="ENSSFOP00015006144.1"/>
    <property type="gene ID" value="ENSSFOG00015004021.2"/>
</dbReference>
<name>A0A8C9QZP2_SCLFO</name>
<dbReference type="InterPro" id="IPR002423">
    <property type="entry name" value="Cpn60/GroEL/TCP-1"/>
</dbReference>
<proteinExistence type="predicted"/>
<dbReference type="InterPro" id="IPR027410">
    <property type="entry name" value="TCP-1-like_intermed_sf"/>
</dbReference>
<feature type="region of interest" description="Disordered" evidence="1">
    <location>
        <begin position="284"/>
        <end position="311"/>
    </location>
</feature>
<dbReference type="PANTHER" id="PTHR46883:SF1">
    <property type="entry name" value="BARDET-BIEDL SYNDROME 12 PROTEIN"/>
    <property type="match status" value="1"/>
</dbReference>
<dbReference type="SUPFAM" id="SSF48592">
    <property type="entry name" value="GroEL equatorial domain-like"/>
    <property type="match status" value="1"/>
</dbReference>
<dbReference type="GO" id="GO:0045494">
    <property type="term" value="P:photoreceptor cell maintenance"/>
    <property type="evidence" value="ECO:0007669"/>
    <property type="project" value="TreeGrafter"/>
</dbReference>
<dbReference type="SUPFAM" id="SSF52029">
    <property type="entry name" value="GroEL apical domain-like"/>
    <property type="match status" value="1"/>
</dbReference>
<sequence length="736" mass="79632">MFKLDVLINITEVISHQCRKQAFMKAGRVCVCNAWLPRSPSNKLGGLPRNSSAHACRERARPEVCGTLLLLEMPWGCGAVGGEQHAGLQQLIALAAATKSFLGPNKSYKFVDDQAGHGGSFLVCSPSRLLEHLELSCPVSQLLLETVQAHQKAFCTGAGTLIFLAGAWSLAALECLRDGIPVCDIVSALTEGLDSCTEACRMSCVTVAEAIRSYGSLKSRQANRAHGDATSVKVSSQSATGSDVFHSSSAHLPGQAASRCGSLRPDQEHKALASLRHRARLRHSRYFNEKEESTGAESGSERSPRCESSSSHLCDLGSEDVAFLGSTVSHGSENLMNLVIEASRIQRENSEGRLLGGTVFDVSKLATCLVEGLWEEHSCVTSGLVTFVSVDQASLIQGLTNQSLRVAIFDGDLSEKYRHLGFRKPSGVRRVAEVSNAPRPLREGGWLERVLDTLLQLEVNLLLVNGVVCTHLAELCLRRGIAFVERVESGVLQHLAEATGAVPLTYVTQMSEHCVGEGALVAIWREGIGDGRRVAVNIRAGRSALVTAVITSTVQSKLRSLEDRFWGCAHRLHHSLRDGKLLRGGGEVELDCIRHLRGLLRDGPSTGACGQNRSAVLQRMSHGWMDYIATLLWNSGECSSKLEAWDACSRAAEQQVPGSTLPTVISNLHPQLNADWLEGGRGGRSATPVYDNMTVKLEAWRRALDLVLIVLQTDMEIIAGSSHRDTEGLPAHFIIL</sequence>
<evidence type="ECO:0008006" key="4">
    <source>
        <dbReference type="Google" id="ProtNLM"/>
    </source>
</evidence>
<dbReference type="Pfam" id="PF00118">
    <property type="entry name" value="Cpn60_TCP1"/>
    <property type="match status" value="1"/>
</dbReference>
<evidence type="ECO:0000313" key="3">
    <source>
        <dbReference type="Proteomes" id="UP000694397"/>
    </source>
</evidence>
<keyword evidence="3" id="KW-1185">Reference proteome</keyword>
<dbReference type="OrthoDB" id="10037098at2759"/>
<reference evidence="2 3" key="1">
    <citation type="submission" date="2019-04" db="EMBL/GenBank/DDBJ databases">
        <authorList>
            <consortium name="Wellcome Sanger Institute Data Sharing"/>
        </authorList>
    </citation>
    <scope>NUCLEOTIDE SEQUENCE [LARGE SCALE GENOMIC DNA]</scope>
</reference>
<accession>A0A8C9QZP2</accession>
<dbReference type="GeneTree" id="ENSGT00390000008984"/>
<dbReference type="InterPro" id="IPR027409">
    <property type="entry name" value="GroEL-like_apical_dom_sf"/>
</dbReference>
<reference evidence="2" key="2">
    <citation type="submission" date="2025-08" db="UniProtKB">
        <authorList>
            <consortium name="Ensembl"/>
        </authorList>
    </citation>
    <scope>IDENTIFICATION</scope>
</reference>
<dbReference type="PANTHER" id="PTHR46883">
    <property type="entry name" value="BARDET-BIEDL SYNDROME 12 PROTEIN"/>
    <property type="match status" value="1"/>
</dbReference>
<dbReference type="AlphaFoldDB" id="A0A8C9QZP2"/>
<dbReference type="InterPro" id="IPR042984">
    <property type="entry name" value="BBS12"/>
</dbReference>
<dbReference type="Proteomes" id="UP000694397">
    <property type="component" value="Chromosome 21"/>
</dbReference>
<feature type="region of interest" description="Disordered" evidence="1">
    <location>
        <begin position="242"/>
        <end position="263"/>
    </location>
</feature>
<dbReference type="InterPro" id="IPR027413">
    <property type="entry name" value="GROEL-like_equatorial_sf"/>
</dbReference>